<evidence type="ECO:0008006" key="6">
    <source>
        <dbReference type="Google" id="ProtNLM"/>
    </source>
</evidence>
<evidence type="ECO:0000256" key="1">
    <source>
        <dbReference type="SAM" id="Coils"/>
    </source>
</evidence>
<organism evidence="4 5">
    <name type="scientific">Plantibacter cousiniae</name>
    <name type="common">nom. nud.</name>
    <dbReference type="NCBI Taxonomy" id="199709"/>
    <lineage>
        <taxon>Bacteria</taxon>
        <taxon>Bacillati</taxon>
        <taxon>Actinomycetota</taxon>
        <taxon>Actinomycetes</taxon>
        <taxon>Micrococcales</taxon>
        <taxon>Microbacteriaceae</taxon>
        <taxon>Plantibacter</taxon>
    </lineage>
</organism>
<keyword evidence="3" id="KW-0812">Transmembrane</keyword>
<sequence>MDGGFLSGGVIILVAAMLWLVYLVPSWVRDSQFSASERNAIRLQQTLRVLAETAEVPEAVRLEATSREVAAQRKLLKQLEARTKATAEAAARVELAEADRIRREEEARAVQAEAAARAAEDARRAAAAAARAVQRNARAAKLARSRRRSRLLATTVLVASIIGFCSGVTAFLAGGGLVLGISSTVVGLLALSALSRMSRIAHRAVAPVPAVPVTTRRVESALFEYNEPVKAASQAQTWTPTSIPKPLHLSEGSSAAAELAKADAYDRLRQAAMQEAIASRAERLAPVVPTIVRRPEPVAAPQPERVDPQPAPSRFASMGVIDEGEIAAGGSTLLQRRRAAG</sequence>
<evidence type="ECO:0000313" key="4">
    <source>
        <dbReference type="EMBL" id="SKC51323.1"/>
    </source>
</evidence>
<feature type="coiled-coil region" evidence="1">
    <location>
        <begin position="62"/>
        <end position="122"/>
    </location>
</feature>
<evidence type="ECO:0000256" key="2">
    <source>
        <dbReference type="SAM" id="MobiDB-lite"/>
    </source>
</evidence>
<keyword evidence="5" id="KW-1185">Reference proteome</keyword>
<accession>A0ABY1LJY3</accession>
<reference evidence="4 5" key="1">
    <citation type="submission" date="2017-02" db="EMBL/GenBank/DDBJ databases">
        <authorList>
            <person name="Varghese N."/>
            <person name="Submissions S."/>
        </authorList>
    </citation>
    <scope>NUCLEOTIDE SEQUENCE [LARGE SCALE GENOMIC DNA]</scope>
    <source>
        <strain evidence="4 5">VKM Ac-1787</strain>
    </source>
</reference>
<evidence type="ECO:0000313" key="5">
    <source>
        <dbReference type="Proteomes" id="UP000190827"/>
    </source>
</evidence>
<keyword evidence="3" id="KW-0472">Membrane</keyword>
<keyword evidence="1" id="KW-0175">Coiled coil</keyword>
<dbReference type="EMBL" id="FUZO01000001">
    <property type="protein sequence ID" value="SKC51323.1"/>
    <property type="molecule type" value="Genomic_DNA"/>
</dbReference>
<feature type="transmembrane region" description="Helical" evidence="3">
    <location>
        <begin position="6"/>
        <end position="28"/>
    </location>
</feature>
<comment type="caution">
    <text evidence="4">The sequence shown here is derived from an EMBL/GenBank/DDBJ whole genome shotgun (WGS) entry which is preliminary data.</text>
</comment>
<feature type="transmembrane region" description="Helical" evidence="3">
    <location>
        <begin position="177"/>
        <end position="194"/>
    </location>
</feature>
<dbReference type="RefSeq" id="WP_079705397.1">
    <property type="nucleotide sequence ID" value="NZ_FUZO01000001.1"/>
</dbReference>
<dbReference type="Proteomes" id="UP000190827">
    <property type="component" value="Unassembled WGS sequence"/>
</dbReference>
<protein>
    <recommendedName>
        <fullName evidence="6">Large exoprotein</fullName>
    </recommendedName>
</protein>
<gene>
    <name evidence="4" type="ORF">SAMN06295973_1560</name>
</gene>
<name>A0ABY1LJY3_9MICO</name>
<keyword evidence="3" id="KW-1133">Transmembrane helix</keyword>
<feature type="transmembrane region" description="Helical" evidence="3">
    <location>
        <begin position="151"/>
        <end position="171"/>
    </location>
</feature>
<feature type="region of interest" description="Disordered" evidence="2">
    <location>
        <begin position="295"/>
        <end position="320"/>
    </location>
</feature>
<proteinExistence type="predicted"/>
<evidence type="ECO:0000256" key="3">
    <source>
        <dbReference type="SAM" id="Phobius"/>
    </source>
</evidence>